<dbReference type="EMBL" id="CP000627">
    <property type="protein sequence ID" value="ABQ19864.1"/>
    <property type="molecule type" value="Genomic_DNA"/>
</dbReference>
<accession>A0A0H3AHG5</accession>
<dbReference type="KEGG" id="vcr:VC395_1217"/>
<dbReference type="Proteomes" id="UP000000249">
    <property type="component" value="Chromosome 1"/>
</dbReference>
<evidence type="ECO:0000313" key="1">
    <source>
        <dbReference type="EMBL" id="ABQ19864.1"/>
    </source>
</evidence>
<proteinExistence type="predicted"/>
<dbReference type="PATRIC" id="fig|345073.21.peg.1184"/>
<name>A0A0H3AHG5_VIBC3</name>
<reference evidence="1 2" key="1">
    <citation type="submission" date="2007-03" db="EMBL/GenBank/DDBJ databases">
        <authorList>
            <person name="Heidelberg J."/>
        </authorList>
    </citation>
    <scope>NUCLEOTIDE SEQUENCE [LARGE SCALE GENOMIC DNA]</scope>
    <source>
        <strain evidence="2">ATCC 39541 / Classical Ogawa 395 / O395</strain>
    </source>
</reference>
<gene>
    <name evidence="1" type="ordered locus">VC0395_A0720</name>
</gene>
<organism evidence="1 2">
    <name type="scientific">Vibrio cholerae serotype O1 (strain ATCC 39541 / Classical Ogawa 395 / O395)</name>
    <dbReference type="NCBI Taxonomy" id="345073"/>
    <lineage>
        <taxon>Bacteria</taxon>
        <taxon>Pseudomonadati</taxon>
        <taxon>Pseudomonadota</taxon>
        <taxon>Gammaproteobacteria</taxon>
        <taxon>Vibrionales</taxon>
        <taxon>Vibrionaceae</taxon>
        <taxon>Vibrio</taxon>
    </lineage>
</organism>
<dbReference type="AlphaFoldDB" id="A0A0H3AHG5"/>
<dbReference type="eggNOG" id="ENOG5032A1V">
    <property type="taxonomic scope" value="Bacteria"/>
</dbReference>
<evidence type="ECO:0000313" key="2">
    <source>
        <dbReference type="Proteomes" id="UP000000249"/>
    </source>
</evidence>
<dbReference type="KEGG" id="vco:VC0395_A0720"/>
<sequence>MGRTILFGLGVKVYLNEVPSRTTKNNNSKGKIMKRLSTVLLMSVVSASAYADNTCFSQKYDAYIDASLNWYADLTKLTSERNPDLAEVSQWFLEGRQHHFALNRAAVHYYLQHDPSKVATTQHVESWLKLEQPEIKQLATRSDELGKLASVTFADRQATPHPKNYELRSALADLLSHPKQIESALNRYNQAIEKVEAMKCQ</sequence>
<protein>
    <submittedName>
        <fullName evidence="1">Uncharacterized protein</fullName>
    </submittedName>
</protein>